<comment type="similarity">
    <text evidence="1">Belongs to the ros/MucR family.</text>
</comment>
<dbReference type="GO" id="GO:0003677">
    <property type="term" value="F:DNA binding"/>
    <property type="evidence" value="ECO:0007669"/>
    <property type="project" value="InterPro"/>
</dbReference>
<dbReference type="RefSeq" id="WP_092123771.1">
    <property type="nucleotide sequence ID" value="NZ_FMXO01000022.1"/>
</dbReference>
<reference evidence="2 3" key="1">
    <citation type="submission" date="2016-10" db="EMBL/GenBank/DDBJ databases">
        <authorList>
            <person name="de Groot N.N."/>
        </authorList>
    </citation>
    <scope>NUCLEOTIDE SEQUENCE [LARGE SCALE GENOMIC DNA]</scope>
    <source>
        <strain evidence="2 3">ASO4-2</strain>
    </source>
</reference>
<dbReference type="AlphaFoldDB" id="A0A1G6ESU1"/>
<proteinExistence type="inferred from homology"/>
<dbReference type="OrthoDB" id="9809693at2"/>
<protein>
    <submittedName>
        <fullName evidence="2">Transcriptional regulator, MucR family</fullName>
    </submittedName>
</protein>
<dbReference type="GO" id="GO:0008270">
    <property type="term" value="F:zinc ion binding"/>
    <property type="evidence" value="ECO:0007669"/>
    <property type="project" value="InterPro"/>
</dbReference>
<keyword evidence="3" id="KW-1185">Reference proteome</keyword>
<dbReference type="Gene3D" id="1.10.10.1550">
    <property type="entry name" value="ROS/MUCR transcriptional regulator protein"/>
    <property type="match status" value="1"/>
</dbReference>
<organism evidence="2 3">
    <name type="scientific">Desulfonatronum thiosulfatophilum</name>
    <dbReference type="NCBI Taxonomy" id="617002"/>
    <lineage>
        <taxon>Bacteria</taxon>
        <taxon>Pseudomonadati</taxon>
        <taxon>Thermodesulfobacteriota</taxon>
        <taxon>Desulfovibrionia</taxon>
        <taxon>Desulfovibrionales</taxon>
        <taxon>Desulfonatronaceae</taxon>
        <taxon>Desulfonatronum</taxon>
    </lineage>
</organism>
<dbReference type="EMBL" id="FMXO01000022">
    <property type="protein sequence ID" value="SDB60639.1"/>
    <property type="molecule type" value="Genomic_DNA"/>
</dbReference>
<dbReference type="InterPro" id="IPR008807">
    <property type="entry name" value="ROS_MUCR"/>
</dbReference>
<dbReference type="Proteomes" id="UP000198771">
    <property type="component" value="Unassembled WGS sequence"/>
</dbReference>
<accession>A0A1G6ESU1</accession>
<evidence type="ECO:0000313" key="3">
    <source>
        <dbReference type="Proteomes" id="UP000198771"/>
    </source>
</evidence>
<dbReference type="GO" id="GO:0006355">
    <property type="term" value="P:regulation of DNA-templated transcription"/>
    <property type="evidence" value="ECO:0007669"/>
    <property type="project" value="InterPro"/>
</dbReference>
<name>A0A1G6ESU1_9BACT</name>
<evidence type="ECO:0000313" key="2">
    <source>
        <dbReference type="EMBL" id="SDB60639.1"/>
    </source>
</evidence>
<sequence>MDEFLKQALEIVKAQAGIRAMTEEEMTSMVVKIAASLRSVADGTPCAGPAVESATETHGDPKKAIKEKSITCMECGKTFKVLTKKHLATHDLTADEYREKHGYKKKTSLIAKSLSKARRKKMQEMELWKKKGAKPGKAN</sequence>
<dbReference type="Pfam" id="PF05443">
    <property type="entry name" value="ROS_MUCR"/>
    <property type="match status" value="1"/>
</dbReference>
<dbReference type="InterPro" id="IPR041920">
    <property type="entry name" value="ROS/MUCR_sf"/>
</dbReference>
<dbReference type="STRING" id="617002.SAMN05660653_03123"/>
<evidence type="ECO:0000256" key="1">
    <source>
        <dbReference type="ARBA" id="ARBA00007031"/>
    </source>
</evidence>
<gene>
    <name evidence="2" type="ORF">SAMN05660653_03123</name>
</gene>